<dbReference type="GO" id="GO:0005524">
    <property type="term" value="F:ATP binding"/>
    <property type="evidence" value="ECO:0007669"/>
    <property type="project" value="UniProtKB-KW"/>
</dbReference>
<name>A0A4R3J180_9RHOB</name>
<dbReference type="Gene3D" id="3.40.50.620">
    <property type="entry name" value="HUPs"/>
    <property type="match status" value="1"/>
</dbReference>
<dbReference type="GO" id="GO:0005829">
    <property type="term" value="C:cytosol"/>
    <property type="evidence" value="ECO:0007669"/>
    <property type="project" value="TreeGrafter"/>
</dbReference>
<keyword evidence="4" id="KW-0862">Zinc</keyword>
<dbReference type="EMBL" id="SLZU01000022">
    <property type="protein sequence ID" value="TCS59065.1"/>
    <property type="molecule type" value="Genomic_DNA"/>
</dbReference>
<dbReference type="InterPro" id="IPR014729">
    <property type="entry name" value="Rossmann-like_a/b/a_fold"/>
</dbReference>
<feature type="domain" description="Glutamyl/glutaminyl-tRNA synthetase class Ib catalytic" evidence="8">
    <location>
        <begin position="3"/>
        <end position="105"/>
    </location>
</feature>
<keyword evidence="5 7" id="KW-0067">ATP-binding</keyword>
<keyword evidence="10" id="KW-1185">Reference proteome</keyword>
<reference evidence="9 10" key="1">
    <citation type="submission" date="2019-03" db="EMBL/GenBank/DDBJ databases">
        <title>Genomic Encyclopedia of Type Strains, Phase IV (KMG-IV): sequencing the most valuable type-strain genomes for metagenomic binning, comparative biology and taxonomic classification.</title>
        <authorList>
            <person name="Goeker M."/>
        </authorList>
    </citation>
    <scope>NUCLEOTIDE SEQUENCE [LARGE SCALE GENOMIC DNA]</scope>
    <source>
        <strain evidence="9 10">DSM 104836</strain>
    </source>
</reference>
<sequence>MFVTRFAPSPTGPLHLGHAYSALLAHDMARGVGGRFLLRIEDIDATRCRPEWEAQILDDLGWLGITWDAPPLRQSDRLPTYAAALDELWRRELIYPCHCTRRDIAAAASAPQEGGDPVIGPDGIIYPGTCRDLLSPGYGRGPRPDGTALRLNMARALDSLDDHPLIFTETGAGPDGETGQIQTSAQALRAGVGDVVLSRRDFLGSYHLSVVLDDADQDITCVIRGQDLFEATPIHVLLQRLLSLPTPAYHHHSLIRDDSGKRLAKRDNARAIAALRDAGATPETIRARVGLPAAQS</sequence>
<comment type="similarity">
    <text evidence="7">Belongs to the class-I aminoacyl-tRNA synthetase family.</text>
</comment>
<protein>
    <submittedName>
        <fullName evidence="9">Glutamyl-Q tRNA(Asp) synthetase</fullName>
    </submittedName>
</protein>
<dbReference type="InterPro" id="IPR049940">
    <property type="entry name" value="GluQ/Sye"/>
</dbReference>
<dbReference type="AlphaFoldDB" id="A0A4R3J180"/>
<keyword evidence="2" id="KW-0479">Metal-binding</keyword>
<evidence type="ECO:0000256" key="4">
    <source>
        <dbReference type="ARBA" id="ARBA00022833"/>
    </source>
</evidence>
<comment type="caution">
    <text evidence="9">The sequence shown here is derived from an EMBL/GenBank/DDBJ whole genome shotgun (WGS) entry which is preliminary data.</text>
</comment>
<dbReference type="PANTHER" id="PTHR43311:SF1">
    <property type="entry name" value="GLUTAMYL-Q TRNA(ASP) SYNTHETASE"/>
    <property type="match status" value="1"/>
</dbReference>
<accession>A0A4R3J180</accession>
<dbReference type="OrthoDB" id="9807503at2"/>
<dbReference type="NCBIfam" id="NF004315">
    <property type="entry name" value="PRK05710.1-4"/>
    <property type="match status" value="1"/>
</dbReference>
<dbReference type="InterPro" id="IPR020058">
    <property type="entry name" value="Glu/Gln-tRNA-synth_Ib_cat-dom"/>
</dbReference>
<dbReference type="Proteomes" id="UP000295696">
    <property type="component" value="Unassembled WGS sequence"/>
</dbReference>
<evidence type="ECO:0000259" key="8">
    <source>
        <dbReference type="Pfam" id="PF00749"/>
    </source>
</evidence>
<dbReference type="InterPro" id="IPR001412">
    <property type="entry name" value="aa-tRNA-synth_I_CS"/>
</dbReference>
<dbReference type="RefSeq" id="WP_132248188.1">
    <property type="nucleotide sequence ID" value="NZ_SLZU01000022.1"/>
</dbReference>
<evidence type="ECO:0000256" key="3">
    <source>
        <dbReference type="ARBA" id="ARBA00022741"/>
    </source>
</evidence>
<dbReference type="GO" id="GO:0004818">
    <property type="term" value="F:glutamate-tRNA ligase activity"/>
    <property type="evidence" value="ECO:0007669"/>
    <property type="project" value="TreeGrafter"/>
</dbReference>
<feature type="domain" description="Glutamyl/glutaminyl-tRNA synthetase class Ib catalytic" evidence="8">
    <location>
        <begin position="179"/>
        <end position="287"/>
    </location>
</feature>
<evidence type="ECO:0000313" key="10">
    <source>
        <dbReference type="Proteomes" id="UP000295696"/>
    </source>
</evidence>
<evidence type="ECO:0000256" key="5">
    <source>
        <dbReference type="ARBA" id="ARBA00022840"/>
    </source>
</evidence>
<dbReference type="PANTHER" id="PTHR43311">
    <property type="entry name" value="GLUTAMATE--TRNA LIGASE"/>
    <property type="match status" value="1"/>
</dbReference>
<keyword evidence="6 7" id="KW-0030">Aminoacyl-tRNA synthetase</keyword>
<keyword evidence="3 7" id="KW-0547">Nucleotide-binding</keyword>
<gene>
    <name evidence="9" type="ORF">EDD52_12224</name>
</gene>
<evidence type="ECO:0000313" key="9">
    <source>
        <dbReference type="EMBL" id="TCS59065.1"/>
    </source>
</evidence>
<dbReference type="PROSITE" id="PS00178">
    <property type="entry name" value="AA_TRNA_LIGASE_I"/>
    <property type="match status" value="1"/>
</dbReference>
<dbReference type="SUPFAM" id="SSF52374">
    <property type="entry name" value="Nucleotidylyl transferase"/>
    <property type="match status" value="1"/>
</dbReference>
<dbReference type="PRINTS" id="PR00987">
    <property type="entry name" value="TRNASYNTHGLU"/>
</dbReference>
<dbReference type="GO" id="GO:0006424">
    <property type="term" value="P:glutamyl-tRNA aminoacylation"/>
    <property type="evidence" value="ECO:0007669"/>
    <property type="project" value="TreeGrafter"/>
</dbReference>
<proteinExistence type="inferred from homology"/>
<evidence type="ECO:0000256" key="2">
    <source>
        <dbReference type="ARBA" id="ARBA00022723"/>
    </source>
</evidence>
<evidence type="ECO:0000256" key="1">
    <source>
        <dbReference type="ARBA" id="ARBA00022598"/>
    </source>
</evidence>
<keyword evidence="1 7" id="KW-0436">Ligase</keyword>
<dbReference type="InterPro" id="IPR000924">
    <property type="entry name" value="Glu/Gln-tRNA-synth"/>
</dbReference>
<organism evidence="9 10">
    <name type="scientific">Primorskyibacter sedentarius</name>
    <dbReference type="NCBI Taxonomy" id="745311"/>
    <lineage>
        <taxon>Bacteria</taxon>
        <taxon>Pseudomonadati</taxon>
        <taxon>Pseudomonadota</taxon>
        <taxon>Alphaproteobacteria</taxon>
        <taxon>Rhodobacterales</taxon>
        <taxon>Roseobacteraceae</taxon>
        <taxon>Primorskyibacter</taxon>
    </lineage>
</organism>
<keyword evidence="7" id="KW-0648">Protein biosynthesis</keyword>
<dbReference type="Pfam" id="PF00749">
    <property type="entry name" value="tRNA-synt_1c"/>
    <property type="match status" value="2"/>
</dbReference>
<evidence type="ECO:0000256" key="6">
    <source>
        <dbReference type="ARBA" id="ARBA00023146"/>
    </source>
</evidence>
<evidence type="ECO:0000256" key="7">
    <source>
        <dbReference type="RuleBase" id="RU363037"/>
    </source>
</evidence>